<dbReference type="InterPro" id="IPR011037">
    <property type="entry name" value="Pyrv_Knase-like_insert_dom_sf"/>
</dbReference>
<proteinExistence type="predicted"/>
<dbReference type="GO" id="GO:0003824">
    <property type="term" value="F:catalytic activity"/>
    <property type="evidence" value="ECO:0007669"/>
    <property type="project" value="InterPro"/>
</dbReference>
<feature type="domain" description="MOSC" evidence="1">
    <location>
        <begin position="109"/>
        <end position="244"/>
    </location>
</feature>
<dbReference type="Proteomes" id="UP000011863">
    <property type="component" value="Chromosome"/>
</dbReference>
<dbReference type="InterPro" id="IPR005302">
    <property type="entry name" value="MoCF_Sase_C"/>
</dbReference>
<dbReference type="RefSeq" id="WP_015443753.1">
    <property type="nucleotide sequence ID" value="NC_020520.1"/>
</dbReference>
<dbReference type="SUPFAM" id="SSF50800">
    <property type="entry name" value="PK beta-barrel domain-like"/>
    <property type="match status" value="1"/>
</dbReference>
<dbReference type="GO" id="GO:0030170">
    <property type="term" value="F:pyridoxal phosphate binding"/>
    <property type="evidence" value="ECO:0007669"/>
    <property type="project" value="InterPro"/>
</dbReference>
<evidence type="ECO:0000313" key="2">
    <source>
        <dbReference type="EMBL" id="BAN04506.1"/>
    </source>
</evidence>
<organism evidence="2 3">
    <name type="scientific">Ilumatobacter coccineus (strain NBRC 103263 / KCTC 29153 / YM16-304)</name>
    <dbReference type="NCBI Taxonomy" id="1313172"/>
    <lineage>
        <taxon>Bacteria</taxon>
        <taxon>Bacillati</taxon>
        <taxon>Actinomycetota</taxon>
        <taxon>Acidimicrobiia</taxon>
        <taxon>Acidimicrobiales</taxon>
        <taxon>Ilumatobacteraceae</taxon>
        <taxon>Ilumatobacter</taxon>
    </lineage>
</organism>
<dbReference type="Gene3D" id="2.40.33.20">
    <property type="entry name" value="PK beta-barrel domain-like"/>
    <property type="match status" value="1"/>
</dbReference>
<reference evidence="2 3" key="1">
    <citation type="journal article" date="2013" name="Int. J. Syst. Evol. Microbiol.">
        <title>Ilumatobacter nonamiense sp. nov. and Ilumatobacter coccineum sp. nov., isolated from seashore sand.</title>
        <authorList>
            <person name="Matsumoto A."/>
            <person name="Kasai H."/>
            <person name="Matsuo Y."/>
            <person name="Shizuri Y."/>
            <person name="Ichikawa N."/>
            <person name="Fujita N."/>
            <person name="Omura S."/>
            <person name="Takahashi Y."/>
        </authorList>
    </citation>
    <scope>NUCLEOTIDE SEQUENCE [LARGE SCALE GENOMIC DNA]</scope>
    <source>
        <strain evidence="3">NBRC 103263 / KCTC 29153 / YM16-304</strain>
    </source>
</reference>
<dbReference type="InterPro" id="IPR052353">
    <property type="entry name" value="Benzoxazolinone_Detox_Enz"/>
</dbReference>
<dbReference type="PANTHER" id="PTHR30212">
    <property type="entry name" value="PROTEIN YIIM"/>
    <property type="match status" value="1"/>
</dbReference>
<keyword evidence="3" id="KW-1185">Reference proteome</keyword>
<accession>A0A6C7EKN8</accession>
<protein>
    <recommendedName>
        <fullName evidence="1">MOSC domain-containing protein</fullName>
    </recommendedName>
</protein>
<dbReference type="AlphaFoldDB" id="A0A6C7EKN8"/>
<dbReference type="EMBL" id="AP012057">
    <property type="protein sequence ID" value="BAN04506.1"/>
    <property type="molecule type" value="Genomic_DNA"/>
</dbReference>
<evidence type="ECO:0000313" key="3">
    <source>
        <dbReference type="Proteomes" id="UP000011863"/>
    </source>
</evidence>
<dbReference type="OrthoDB" id="9786134at2"/>
<name>A0A6C7EKN8_ILUCY</name>
<sequence>MIGVEVCDRCGFERAEWNEQDAQRTLLHADDMLNLWSVDATGHLDRKLQARRLDDLKAIAAADDLFDKVHHLMHGLCSIADVRRAAGDAVSLQRGTIAQISRSGGGVPKLAVDAAAIGRRGVDGDVQHTRVHHGRPWQALCLWSSEVIDALAAAGHPITPGAAGENITISGVDWSTLRGGTIVDIGEVRCQLSAPAVPCSKNAQWFTGGDISLIDHSLHPGQSRWYASVLRPGSITTGDPVTISPVSPT</sequence>
<dbReference type="KEGG" id="aym:YM304_41920"/>
<dbReference type="Pfam" id="PF03473">
    <property type="entry name" value="MOSC"/>
    <property type="match status" value="1"/>
</dbReference>
<gene>
    <name evidence="2" type="ORF">YM304_41920</name>
</gene>
<evidence type="ECO:0000259" key="1">
    <source>
        <dbReference type="PROSITE" id="PS51340"/>
    </source>
</evidence>
<dbReference type="PROSITE" id="PS51340">
    <property type="entry name" value="MOSC"/>
    <property type="match status" value="1"/>
</dbReference>
<dbReference type="PANTHER" id="PTHR30212:SF2">
    <property type="entry name" value="PROTEIN YIIM"/>
    <property type="match status" value="1"/>
</dbReference>
<dbReference type="GO" id="GO:0030151">
    <property type="term" value="F:molybdenum ion binding"/>
    <property type="evidence" value="ECO:0007669"/>
    <property type="project" value="InterPro"/>
</dbReference>